<evidence type="ECO:0000259" key="2">
    <source>
        <dbReference type="Pfam" id="PF01370"/>
    </source>
</evidence>
<dbReference type="InterPro" id="IPR036291">
    <property type="entry name" value="NAD(P)-bd_dom_sf"/>
</dbReference>
<feature type="domain" description="NAD-dependent epimerase/dehydratase" evidence="2">
    <location>
        <begin position="6"/>
        <end position="262"/>
    </location>
</feature>
<comment type="similarity">
    <text evidence="1">Belongs to the NAD(P)-dependent epimerase/dehydratase family.</text>
</comment>
<organism evidence="3 4">
    <name type="scientific">Pendulispora brunnea</name>
    <dbReference type="NCBI Taxonomy" id="2905690"/>
    <lineage>
        <taxon>Bacteria</taxon>
        <taxon>Pseudomonadati</taxon>
        <taxon>Myxococcota</taxon>
        <taxon>Myxococcia</taxon>
        <taxon>Myxococcales</taxon>
        <taxon>Sorangiineae</taxon>
        <taxon>Pendulisporaceae</taxon>
        <taxon>Pendulispora</taxon>
    </lineage>
</organism>
<keyword evidence="4" id="KW-1185">Reference proteome</keyword>
<gene>
    <name evidence="3" type="ORF">LZC95_49330</name>
</gene>
<dbReference type="Proteomes" id="UP001379533">
    <property type="component" value="Chromosome"/>
</dbReference>
<dbReference type="Gene3D" id="3.40.50.720">
    <property type="entry name" value="NAD(P)-binding Rossmann-like Domain"/>
    <property type="match status" value="1"/>
</dbReference>
<evidence type="ECO:0000313" key="3">
    <source>
        <dbReference type="EMBL" id="WXA94438.1"/>
    </source>
</evidence>
<evidence type="ECO:0000313" key="4">
    <source>
        <dbReference type="Proteomes" id="UP001379533"/>
    </source>
</evidence>
<dbReference type="RefSeq" id="WP_394845044.1">
    <property type="nucleotide sequence ID" value="NZ_CP089982.1"/>
</dbReference>
<sequence length="343" mass="38620">MSKPVVLITGVNGEIGRSLLKRLTQQDRYRVVSLDLSPLPESYRELTHEAYSGNIMDRYLLDQIAAHHEIKVVFHLAALLSTRGERDPELAHQVNVEGTLNLLRMSQNQSSRLGESVRFLFPSSIAVYGIPDLDTKKNVGRISEENWNLPITMYGCNKLYCEHLGRYFTNYSRQLGALASATRMDFRAIRFPGLISAETIPTGGTSDFGPEMIHAAAQGQPYKCFVGPDARIPFMTMPDATDALIQLLEADRDQLSQAVYNVSGFSASAEEIAGMVRKHFPNADLSYELDPVRSKIVDSWPEDVDDSLARNDWGFSPKYDFQRSFDQYLIPTIRSLYSKRQLA</sequence>
<dbReference type="Pfam" id="PF01370">
    <property type="entry name" value="Epimerase"/>
    <property type="match status" value="1"/>
</dbReference>
<accession>A0ABZ2K6X5</accession>
<name>A0ABZ2K6X5_9BACT</name>
<proteinExistence type="inferred from homology"/>
<protein>
    <submittedName>
        <fullName evidence="3">NAD-dependent epimerase/dehydratase family protein</fullName>
    </submittedName>
</protein>
<dbReference type="InterPro" id="IPR001509">
    <property type="entry name" value="Epimerase_deHydtase"/>
</dbReference>
<dbReference type="SUPFAM" id="SSF51735">
    <property type="entry name" value="NAD(P)-binding Rossmann-fold domains"/>
    <property type="match status" value="1"/>
</dbReference>
<evidence type="ECO:0000256" key="1">
    <source>
        <dbReference type="ARBA" id="ARBA00007637"/>
    </source>
</evidence>
<dbReference type="EMBL" id="CP089982">
    <property type="protein sequence ID" value="WXA94438.1"/>
    <property type="molecule type" value="Genomic_DNA"/>
</dbReference>
<reference evidence="3 4" key="1">
    <citation type="submission" date="2021-12" db="EMBL/GenBank/DDBJ databases">
        <title>Discovery of the Pendulisporaceae a myxobacterial family with distinct sporulation behavior and unique specialized metabolism.</title>
        <authorList>
            <person name="Garcia R."/>
            <person name="Popoff A."/>
            <person name="Bader C.D."/>
            <person name="Loehr J."/>
            <person name="Walesch S."/>
            <person name="Walt C."/>
            <person name="Boldt J."/>
            <person name="Bunk B."/>
            <person name="Haeckl F.J.F.P.J."/>
            <person name="Gunesch A.P."/>
            <person name="Birkelbach J."/>
            <person name="Nuebel U."/>
            <person name="Pietschmann T."/>
            <person name="Bach T."/>
            <person name="Mueller R."/>
        </authorList>
    </citation>
    <scope>NUCLEOTIDE SEQUENCE [LARGE SCALE GENOMIC DNA]</scope>
    <source>
        <strain evidence="3 4">MSr12523</strain>
    </source>
</reference>
<dbReference type="PANTHER" id="PTHR42687:SF1">
    <property type="entry name" value="L-THREONINE 3-DEHYDROGENASE, MITOCHONDRIAL"/>
    <property type="match status" value="1"/>
</dbReference>
<dbReference type="PANTHER" id="PTHR42687">
    <property type="entry name" value="L-THREONINE 3-DEHYDROGENASE"/>
    <property type="match status" value="1"/>
</dbReference>
<dbReference type="InterPro" id="IPR051225">
    <property type="entry name" value="NAD(P)_epim/dehydratase"/>
</dbReference>